<keyword evidence="2" id="KW-1185">Reference proteome</keyword>
<gene>
    <name evidence="1" type="primary">fxsA</name>
    <name evidence="1" type="ORF">SYYSPA8_17735</name>
</gene>
<sequence length="53" mass="5829">MNTQNTTPFTAVDQNRVPLDRLDVRTGEAAEKLARVLPTGLEGRRVSTFNSAL</sequence>
<evidence type="ECO:0000313" key="1">
    <source>
        <dbReference type="EMBL" id="GLF96166.1"/>
    </source>
</evidence>
<dbReference type="Proteomes" id="UP001291653">
    <property type="component" value="Unassembled WGS sequence"/>
</dbReference>
<accession>A0ABQ5P0N3</accession>
<dbReference type="EMBL" id="BSBI01000007">
    <property type="protein sequence ID" value="GLF96166.1"/>
    <property type="molecule type" value="Genomic_DNA"/>
</dbReference>
<comment type="caution">
    <text evidence="1">The sequence shown here is derived from an EMBL/GenBank/DDBJ whole genome shotgun (WGS) entry which is preliminary data.</text>
</comment>
<evidence type="ECO:0000313" key="2">
    <source>
        <dbReference type="Proteomes" id="UP001291653"/>
    </source>
</evidence>
<protein>
    <submittedName>
        <fullName evidence="1">FXSXX-COOH protein</fullName>
    </submittedName>
</protein>
<proteinExistence type="predicted"/>
<dbReference type="RefSeq" id="WP_323448205.1">
    <property type="nucleotide sequence ID" value="NZ_BSBI01000007.1"/>
</dbReference>
<reference evidence="1 2" key="1">
    <citation type="submission" date="2022-10" db="EMBL/GenBank/DDBJ databases">
        <title>Draft genome sequence of Streptomyces sp. YSPA8.</title>
        <authorList>
            <person name="Moriuchi R."/>
            <person name="Dohra H."/>
            <person name="Yamamura H."/>
            <person name="Kodani S."/>
        </authorList>
    </citation>
    <scope>NUCLEOTIDE SEQUENCE [LARGE SCALE GENOMIC DNA]</scope>
    <source>
        <strain evidence="1 2">YSPA8</strain>
    </source>
</reference>
<organism evidence="1 2">
    <name type="scientific">Streptomyces yaizuensis</name>
    <dbReference type="NCBI Taxonomy" id="2989713"/>
    <lineage>
        <taxon>Bacteria</taxon>
        <taxon>Bacillati</taxon>
        <taxon>Actinomycetota</taxon>
        <taxon>Actinomycetes</taxon>
        <taxon>Kitasatosporales</taxon>
        <taxon>Streptomycetaceae</taxon>
        <taxon>Streptomyces</taxon>
    </lineage>
</organism>
<name>A0ABQ5P0N3_9ACTN</name>